<dbReference type="OrthoDB" id="9423210at2759"/>
<comment type="caution">
    <text evidence="1">Lacks conserved residue(s) required for the propagation of feature annotation.</text>
</comment>
<evidence type="ECO:0000256" key="3">
    <source>
        <dbReference type="SAM" id="Phobius"/>
    </source>
</evidence>
<evidence type="ECO:0000313" key="6">
    <source>
        <dbReference type="Proteomes" id="UP001152803"/>
    </source>
</evidence>
<feature type="domain" description="TNFR-Cys" evidence="4">
    <location>
        <begin position="110"/>
        <end position="149"/>
    </location>
</feature>
<evidence type="ECO:0000259" key="4">
    <source>
        <dbReference type="PROSITE" id="PS50050"/>
    </source>
</evidence>
<dbReference type="Pfam" id="PF00020">
    <property type="entry name" value="TNFR_c6"/>
    <property type="match status" value="2"/>
</dbReference>
<comment type="caution">
    <text evidence="5">The sequence shown here is derived from an EMBL/GenBank/DDBJ whole genome shotgun (WGS) entry which is preliminary data.</text>
</comment>
<dbReference type="GO" id="GO:0038023">
    <property type="term" value="F:signaling receptor activity"/>
    <property type="evidence" value="ECO:0007669"/>
    <property type="project" value="TreeGrafter"/>
</dbReference>
<sequence length="403" mass="43308">MKSSHTQSYTASLHWIIKLRRGSQERSTSLVRGFETQSPTAADSIAMQTAITTVLPALLLIGCLVSCHGGNIGCAIWLPHGEAEVRCQKCRAGNRMVDEHGPDPRKLCVPCEAGNYITEPAKYTCARCTKCTAPQVEKQPCTSSRDAVCGCQEGFFCADATCSRCTTLCGPGTGLTDNRAATCQVCPNGTFNDGKQQKCTPWRTSCPPGYRIATKGTGVSDITCKESNEINEINENKENKENKENNGIITLDVQGPNKGADLPAGADVNVIAVIGCLSLITISAIALVIMAACRARRRGQEKKTPREEQPTEKPNSDGARWEEQQVDCSLCHPQQEEGGSLSSDSSQGSKDKLLPVIRAFSGVSASPFLWGSPFLNPQNALQPQCCHRQAGKPTTVQIYARGA</sequence>
<reference evidence="5" key="1">
    <citation type="journal article" date="2023" name="Science">
        <title>Genome structures resolve the early diversification of teleost fishes.</title>
        <authorList>
            <person name="Parey E."/>
            <person name="Louis A."/>
            <person name="Montfort J."/>
            <person name="Bouchez O."/>
            <person name="Roques C."/>
            <person name="Iampietro C."/>
            <person name="Lluch J."/>
            <person name="Castinel A."/>
            <person name="Donnadieu C."/>
            <person name="Desvignes T."/>
            <person name="Floi Bucao C."/>
            <person name="Jouanno E."/>
            <person name="Wen M."/>
            <person name="Mejri S."/>
            <person name="Dirks R."/>
            <person name="Jansen H."/>
            <person name="Henkel C."/>
            <person name="Chen W.J."/>
            <person name="Zahm M."/>
            <person name="Cabau C."/>
            <person name="Klopp C."/>
            <person name="Thompson A.W."/>
            <person name="Robinson-Rechavi M."/>
            <person name="Braasch I."/>
            <person name="Lecointre G."/>
            <person name="Bobe J."/>
            <person name="Postlethwait J.H."/>
            <person name="Berthelot C."/>
            <person name="Roest Crollius H."/>
            <person name="Guiguen Y."/>
        </authorList>
    </citation>
    <scope>NUCLEOTIDE SEQUENCE</scope>
    <source>
        <strain evidence="5">Concon-B</strain>
    </source>
</reference>
<feature type="region of interest" description="Disordered" evidence="2">
    <location>
        <begin position="297"/>
        <end position="323"/>
    </location>
</feature>
<dbReference type="PROSITE" id="PS50050">
    <property type="entry name" value="TNFR_NGFR_2"/>
    <property type="match status" value="1"/>
</dbReference>
<feature type="transmembrane region" description="Helical" evidence="3">
    <location>
        <begin position="270"/>
        <end position="293"/>
    </location>
</feature>
<feature type="disulfide bond" evidence="1">
    <location>
        <begin position="128"/>
        <end position="141"/>
    </location>
</feature>
<evidence type="ECO:0000313" key="5">
    <source>
        <dbReference type="EMBL" id="KAJ8264857.1"/>
    </source>
</evidence>
<keyword evidence="3" id="KW-0812">Transmembrane</keyword>
<dbReference type="AlphaFoldDB" id="A0A9Q1HTR9"/>
<dbReference type="PROSITE" id="PS00652">
    <property type="entry name" value="TNFR_NGFR_1"/>
    <property type="match status" value="1"/>
</dbReference>
<feature type="repeat" description="TNFR-Cys" evidence="1">
    <location>
        <begin position="110"/>
        <end position="149"/>
    </location>
</feature>
<dbReference type="SMART" id="SM00208">
    <property type="entry name" value="TNFR"/>
    <property type="match status" value="3"/>
</dbReference>
<keyword evidence="3" id="KW-1133">Transmembrane helix</keyword>
<proteinExistence type="predicted"/>
<dbReference type="EMBL" id="JAFJMO010000010">
    <property type="protein sequence ID" value="KAJ8264857.1"/>
    <property type="molecule type" value="Genomic_DNA"/>
</dbReference>
<name>A0A9Q1HTR9_CONCO</name>
<organism evidence="5 6">
    <name type="scientific">Conger conger</name>
    <name type="common">Conger eel</name>
    <name type="synonym">Muraena conger</name>
    <dbReference type="NCBI Taxonomy" id="82655"/>
    <lineage>
        <taxon>Eukaryota</taxon>
        <taxon>Metazoa</taxon>
        <taxon>Chordata</taxon>
        <taxon>Craniata</taxon>
        <taxon>Vertebrata</taxon>
        <taxon>Euteleostomi</taxon>
        <taxon>Actinopterygii</taxon>
        <taxon>Neopterygii</taxon>
        <taxon>Teleostei</taxon>
        <taxon>Anguilliformes</taxon>
        <taxon>Congridae</taxon>
        <taxon>Conger</taxon>
    </lineage>
</organism>
<dbReference type="Proteomes" id="UP001152803">
    <property type="component" value="Unassembled WGS sequence"/>
</dbReference>
<keyword evidence="1" id="KW-1015">Disulfide bond</keyword>
<keyword evidence="6" id="KW-1185">Reference proteome</keyword>
<feature type="disulfide bond" evidence="1">
    <location>
        <begin position="131"/>
        <end position="149"/>
    </location>
</feature>
<dbReference type="SUPFAM" id="SSF57586">
    <property type="entry name" value="TNF receptor-like"/>
    <property type="match status" value="1"/>
</dbReference>
<dbReference type="PANTHER" id="PTHR47139">
    <property type="entry name" value="TUMOR NECROSIS FACTOR RECEPTOR SUPERFAMILY MEMBER 9"/>
    <property type="match status" value="1"/>
</dbReference>
<accession>A0A9Q1HTR9</accession>
<dbReference type="InterPro" id="IPR001368">
    <property type="entry name" value="TNFR/NGFR_Cys_rich_reg"/>
</dbReference>
<evidence type="ECO:0000256" key="1">
    <source>
        <dbReference type="PROSITE-ProRule" id="PRU00206"/>
    </source>
</evidence>
<dbReference type="GO" id="GO:0042127">
    <property type="term" value="P:regulation of cell population proliferation"/>
    <property type="evidence" value="ECO:0007669"/>
    <property type="project" value="TreeGrafter"/>
</dbReference>
<protein>
    <recommendedName>
        <fullName evidence="4">TNFR-Cys domain-containing protein</fullName>
    </recommendedName>
</protein>
<dbReference type="PANTHER" id="PTHR47139:SF4">
    <property type="entry name" value="TUMOR NECROSIS FACTOR RECEPTOR SUPERFAMILY MEMBER 9 ISOFORM X1-RELATED"/>
    <property type="match status" value="1"/>
</dbReference>
<dbReference type="Gene3D" id="2.10.50.10">
    <property type="entry name" value="Tumor Necrosis Factor Receptor, subunit A, domain 2"/>
    <property type="match status" value="3"/>
</dbReference>
<keyword evidence="3" id="KW-0472">Membrane</keyword>
<feature type="compositionally biased region" description="Basic and acidic residues" evidence="2">
    <location>
        <begin position="301"/>
        <end position="323"/>
    </location>
</feature>
<gene>
    <name evidence="5" type="ORF">COCON_G00139560</name>
</gene>
<evidence type="ECO:0000256" key="2">
    <source>
        <dbReference type="SAM" id="MobiDB-lite"/>
    </source>
</evidence>